<proteinExistence type="predicted"/>
<dbReference type="EMBL" id="BNCI01000002">
    <property type="protein sequence ID" value="GHF22304.1"/>
    <property type="molecule type" value="Genomic_DNA"/>
</dbReference>
<sequence length="45" mass="5217">MTIQKPAPGYGVTKTQYARQIAEWEATQKPRSDEGLFSRLKKHLR</sequence>
<evidence type="ECO:0000313" key="1">
    <source>
        <dbReference type="EMBL" id="GHF22304.1"/>
    </source>
</evidence>
<name>A0A919ARG7_9PROT</name>
<comment type="caution">
    <text evidence="1">The sequence shown here is derived from an EMBL/GenBank/DDBJ whole genome shotgun (WGS) entry which is preliminary data.</text>
</comment>
<evidence type="ECO:0000313" key="2">
    <source>
        <dbReference type="Proteomes" id="UP000630923"/>
    </source>
</evidence>
<organism evidence="1 2">
    <name type="scientific">Kordiimonas sediminis</name>
    <dbReference type="NCBI Taxonomy" id="1735581"/>
    <lineage>
        <taxon>Bacteria</taxon>
        <taxon>Pseudomonadati</taxon>
        <taxon>Pseudomonadota</taxon>
        <taxon>Alphaproteobacteria</taxon>
        <taxon>Kordiimonadales</taxon>
        <taxon>Kordiimonadaceae</taxon>
        <taxon>Kordiimonas</taxon>
    </lineage>
</organism>
<dbReference type="Proteomes" id="UP000630923">
    <property type="component" value="Unassembled WGS sequence"/>
</dbReference>
<keyword evidence="2" id="KW-1185">Reference proteome</keyword>
<dbReference type="RefSeq" id="WP_191251689.1">
    <property type="nucleotide sequence ID" value="NZ_BNCI01000002.1"/>
</dbReference>
<dbReference type="AlphaFoldDB" id="A0A919ARG7"/>
<reference evidence="1" key="1">
    <citation type="journal article" date="2014" name="Int. J. Syst. Evol. Microbiol.">
        <title>Complete genome sequence of Corynebacterium casei LMG S-19264T (=DSM 44701T), isolated from a smear-ripened cheese.</title>
        <authorList>
            <consortium name="US DOE Joint Genome Institute (JGI-PGF)"/>
            <person name="Walter F."/>
            <person name="Albersmeier A."/>
            <person name="Kalinowski J."/>
            <person name="Ruckert C."/>
        </authorList>
    </citation>
    <scope>NUCLEOTIDE SEQUENCE</scope>
    <source>
        <strain evidence="1">KCTC 42590</strain>
    </source>
</reference>
<accession>A0A919ARG7</accession>
<reference evidence="1" key="2">
    <citation type="submission" date="2020-09" db="EMBL/GenBank/DDBJ databases">
        <authorList>
            <person name="Sun Q."/>
            <person name="Kim S."/>
        </authorList>
    </citation>
    <scope>NUCLEOTIDE SEQUENCE</scope>
    <source>
        <strain evidence="1">KCTC 42590</strain>
    </source>
</reference>
<gene>
    <name evidence="1" type="ORF">GCM10017044_15550</name>
</gene>
<protein>
    <submittedName>
        <fullName evidence="1">Uncharacterized protein</fullName>
    </submittedName>
</protein>